<gene>
    <name evidence="3" type="ORF">L211DRAFT_781868</name>
</gene>
<proteinExistence type="predicted"/>
<dbReference type="InterPro" id="IPR036047">
    <property type="entry name" value="F-box-like_dom_sf"/>
</dbReference>
<dbReference type="SUPFAM" id="SSF81383">
    <property type="entry name" value="F-box domain"/>
    <property type="match status" value="1"/>
</dbReference>
<organism evidence="3 4">
    <name type="scientific">Terfezia boudieri ATCC MYA-4762</name>
    <dbReference type="NCBI Taxonomy" id="1051890"/>
    <lineage>
        <taxon>Eukaryota</taxon>
        <taxon>Fungi</taxon>
        <taxon>Dikarya</taxon>
        <taxon>Ascomycota</taxon>
        <taxon>Pezizomycotina</taxon>
        <taxon>Pezizomycetes</taxon>
        <taxon>Pezizales</taxon>
        <taxon>Pezizaceae</taxon>
        <taxon>Terfezia</taxon>
    </lineage>
</organism>
<name>A0A3N4M970_9PEZI</name>
<sequence>MSKRRGSPIEPEQNETRILPSTRQKRVRLPCYFQSLSDELVLKILSFLTTSELTRCQQVCRRLQRIAGDDQVWKSAFYDCFVRPQAPRLSGSGRGVNQAPLPAYSSRSSIWLDDMSLVKAQNTHWKQLYKLRHNWTRGSCCITEIGISAAHSEPPLSVQMRRGIIFTVDSVTGLQAWRAGGEQGFIARISLKPTSQEGRPIDLRAPTALAVDDREDTKSKDTINVAIGYESGNFSVYQLSIRSSTFASMYTQSVETGPKITTMAFSGSHLMIMNSQQNLLLYYFPSSGEQSQDTLQIGTPVIITSFRSHTIWPPVSLSLRRSTYGMLACIVYTVPTFSLGWSVAIQELQLNLDGTSVQRSRIASAVPQNLHPNPTFEVISPTEISYPVAGGSNPETVSYIPLSQPTSLSYAHPYLLTAHNDNTLTIYLVKSTNESLEIAPGQQLFGHTSAVSGAHIGSRGRAVSISTRGSELRVWELEGSIPGNRRGGESVKVYPSPLHPSLTTSSHLNLADPLSLSLPQANWRDGAALDRWLGFDDEKVIVHREKETGSQVLMVYDFS</sequence>
<dbReference type="PROSITE" id="PS50181">
    <property type="entry name" value="FBOX"/>
    <property type="match status" value="1"/>
</dbReference>
<feature type="region of interest" description="Disordered" evidence="1">
    <location>
        <begin position="1"/>
        <end position="20"/>
    </location>
</feature>
<dbReference type="InParanoid" id="A0A3N4M970"/>
<dbReference type="STRING" id="1051890.A0A3N4M970"/>
<evidence type="ECO:0000313" key="4">
    <source>
        <dbReference type="Proteomes" id="UP000267821"/>
    </source>
</evidence>
<dbReference type="EMBL" id="ML121535">
    <property type="protein sequence ID" value="RPB26375.1"/>
    <property type="molecule type" value="Genomic_DNA"/>
</dbReference>
<dbReference type="Pfam" id="PF25499">
    <property type="entry name" value="Beta-prop_pof12"/>
    <property type="match status" value="1"/>
</dbReference>
<evidence type="ECO:0000313" key="3">
    <source>
        <dbReference type="EMBL" id="RPB26375.1"/>
    </source>
</evidence>
<dbReference type="InterPro" id="IPR036322">
    <property type="entry name" value="WD40_repeat_dom_sf"/>
</dbReference>
<reference evidence="3 4" key="1">
    <citation type="journal article" date="2018" name="Nat. Ecol. Evol.">
        <title>Pezizomycetes genomes reveal the molecular basis of ectomycorrhizal truffle lifestyle.</title>
        <authorList>
            <person name="Murat C."/>
            <person name="Payen T."/>
            <person name="Noel B."/>
            <person name="Kuo A."/>
            <person name="Morin E."/>
            <person name="Chen J."/>
            <person name="Kohler A."/>
            <person name="Krizsan K."/>
            <person name="Balestrini R."/>
            <person name="Da Silva C."/>
            <person name="Montanini B."/>
            <person name="Hainaut M."/>
            <person name="Levati E."/>
            <person name="Barry K.W."/>
            <person name="Belfiori B."/>
            <person name="Cichocki N."/>
            <person name="Clum A."/>
            <person name="Dockter R.B."/>
            <person name="Fauchery L."/>
            <person name="Guy J."/>
            <person name="Iotti M."/>
            <person name="Le Tacon F."/>
            <person name="Lindquist E.A."/>
            <person name="Lipzen A."/>
            <person name="Malagnac F."/>
            <person name="Mello A."/>
            <person name="Molinier V."/>
            <person name="Miyauchi S."/>
            <person name="Poulain J."/>
            <person name="Riccioni C."/>
            <person name="Rubini A."/>
            <person name="Sitrit Y."/>
            <person name="Splivallo R."/>
            <person name="Traeger S."/>
            <person name="Wang M."/>
            <person name="Zifcakova L."/>
            <person name="Wipf D."/>
            <person name="Zambonelli A."/>
            <person name="Paolocci F."/>
            <person name="Nowrousian M."/>
            <person name="Ottonello S."/>
            <person name="Baldrian P."/>
            <person name="Spatafora J.W."/>
            <person name="Henrissat B."/>
            <person name="Nagy L.G."/>
            <person name="Aury J.M."/>
            <person name="Wincker P."/>
            <person name="Grigoriev I.V."/>
            <person name="Bonfante P."/>
            <person name="Martin F.M."/>
        </authorList>
    </citation>
    <scope>NUCLEOTIDE SEQUENCE [LARGE SCALE GENOMIC DNA]</scope>
    <source>
        <strain evidence="3 4">ATCC MYA-4762</strain>
    </source>
</reference>
<dbReference type="InterPro" id="IPR001810">
    <property type="entry name" value="F-box_dom"/>
</dbReference>
<dbReference type="OrthoDB" id="3219396at2759"/>
<evidence type="ECO:0000259" key="2">
    <source>
        <dbReference type="PROSITE" id="PS50181"/>
    </source>
</evidence>
<accession>A0A3N4M970</accession>
<feature type="domain" description="F-box" evidence="2">
    <location>
        <begin position="30"/>
        <end position="76"/>
    </location>
</feature>
<dbReference type="AlphaFoldDB" id="A0A3N4M970"/>
<keyword evidence="4" id="KW-1185">Reference proteome</keyword>
<dbReference type="SUPFAM" id="SSF50978">
    <property type="entry name" value="WD40 repeat-like"/>
    <property type="match status" value="1"/>
</dbReference>
<evidence type="ECO:0000256" key="1">
    <source>
        <dbReference type="SAM" id="MobiDB-lite"/>
    </source>
</evidence>
<dbReference type="Gene3D" id="1.20.1280.50">
    <property type="match status" value="1"/>
</dbReference>
<dbReference type="Proteomes" id="UP000267821">
    <property type="component" value="Unassembled WGS sequence"/>
</dbReference>
<dbReference type="Pfam" id="PF12937">
    <property type="entry name" value="F-box-like"/>
    <property type="match status" value="1"/>
</dbReference>
<dbReference type="Gene3D" id="2.130.10.10">
    <property type="entry name" value="YVTN repeat-like/Quinoprotein amine dehydrogenase"/>
    <property type="match status" value="1"/>
</dbReference>
<dbReference type="CDD" id="cd22139">
    <property type="entry name" value="F-box_unchar"/>
    <property type="match status" value="1"/>
</dbReference>
<dbReference type="InterPro" id="IPR015943">
    <property type="entry name" value="WD40/YVTN_repeat-like_dom_sf"/>
</dbReference>
<dbReference type="SMART" id="SM00256">
    <property type="entry name" value="FBOX"/>
    <property type="match status" value="1"/>
</dbReference>
<protein>
    <recommendedName>
        <fullName evidence="2">F-box domain-containing protein</fullName>
    </recommendedName>
</protein>